<feature type="domain" description="Guanylate cyclase" evidence="3">
    <location>
        <begin position="115"/>
        <end position="254"/>
    </location>
</feature>
<dbReference type="Pfam" id="PF00211">
    <property type="entry name" value="Guanylate_cyc"/>
    <property type="match status" value="1"/>
</dbReference>
<dbReference type="Proteomes" id="UP000051952">
    <property type="component" value="Unassembled WGS sequence"/>
</dbReference>
<dbReference type="GO" id="GO:0004016">
    <property type="term" value="F:adenylate cyclase activity"/>
    <property type="evidence" value="ECO:0007669"/>
    <property type="project" value="TreeGrafter"/>
</dbReference>
<evidence type="ECO:0000259" key="3">
    <source>
        <dbReference type="PROSITE" id="PS50125"/>
    </source>
</evidence>
<evidence type="ECO:0000313" key="5">
    <source>
        <dbReference type="Proteomes" id="UP000051952"/>
    </source>
</evidence>
<evidence type="ECO:0000313" key="4">
    <source>
        <dbReference type="EMBL" id="CUF29174.1"/>
    </source>
</evidence>
<keyword evidence="1" id="KW-0547">Nucleotide-binding</keyword>
<dbReference type="SUPFAM" id="SSF55073">
    <property type="entry name" value="Nucleotide cyclase"/>
    <property type="match status" value="2"/>
</dbReference>
<sequence>MSRVIDPADNSKKFLEFIGKLASLAGKLSLNDALGDLGFRSDIDSLESSTSSFSFAMQDGSAQSFAANRPKKVVMSSDLAHRSWTRNANNDASITPRASKEDDEVEFVPFVGDAVIMFVDLSGYSKIAAALTNQGGAHALSSAVNTYFESILEIVQKYGGDVISFAGDAICVCWPCGLITSKDCAVLACCCADELQRKCGVSTVQGTDEVFRMHIGITMGEIESEILACNSSVSMQKAFHFVWGEPLSQTALVVEAAHVGEIAATIDVKTACGEMIVWEKRKIDEHVVFMLKQVDDEAVDFVQNMPRFSTIQHSDILDKNLVPPQVSKKLRQGFKPSHLAEMRFLCVLFIRKQLTNVSALEWFSEVQGVLDENRCPIVQIIHDDKGTHLIAAVNLYRMERDPIANAIRAARTLVDRETGCAIGIACGEVFCGITGADQACRWDITGPACVRACRLMQHGVANNIDVVLDESIQDAATDLSQFVRVADTIVLKGSPLPVSIFVLSQETREVTSGVLSMSWTNATLHKDERQILLTKLLQTKIQRGVAMVSGPIGAGKKTSALIALEQAQFAHVTHFSTPTQRPLAMLSTVAQWFKSYSDVELSKLGRDLCKSLLDSKLTMSLNLFHQIVDKVVVQGRRFCYIIAYATLLDSASLNLIRSVIGSRPTKGEGRFVFCLTAYPLHRTRSPEELLKLFERQAAENRRLSGRLEETSHLMQHEVPHVKFTYPKDSKTFAVAFAGVSFFQLTERSSNILFEATGGCLLFVRPLLQAMGSLSFSLHGDQQKTDGSKYLYGTVDGTIHVTTMGEDYFMREINWPRVAPLATSRFTELYDVLSPRLQLILRVVASLSTTTGSANPYHVFKVMEKLNAKVTSELIFSDIHELVELEILKDVATDGGEYCFAVPAMVDVLMGLLTPDQDRMLKRQAFKLTLEYAEGEGQDEIPPEHKPIFSSFVARLAKGAGDMRAYKKFISLSWDLCLAVPDNSGLTARMEERLSTENRRSPDFCNRELFKNSSRIPLLEKFVSKSLEVTKPVMPHLMKFFATGFLPPMALGAISGEYQKMGWWAICQWLETTKDPEREFLPKEQIPFLRVDLDKYFSALVKFEEIIPQDDTPEDSSVSDLESLIALDMVFPMSLEEERKLLDKALTLPKSSSEAEEHCNILMHYYYKVLLPRRGRLLKYTLSMQTLEDAKCEGMSDTDCAIGKAFRRFLHPNPIPDCVVHDALLDLATAGWSSKYFNVNLQLIRELIFKDRLATANDFKAYLLSLKIFGQSITEATKY</sequence>
<dbReference type="PANTHER" id="PTHR16305">
    <property type="entry name" value="TESTICULAR SOLUBLE ADENYLYL CYCLASE"/>
    <property type="match status" value="1"/>
</dbReference>
<reference evidence="5" key="1">
    <citation type="submission" date="2015-09" db="EMBL/GenBank/DDBJ databases">
        <authorList>
            <consortium name="Pathogen Informatics"/>
        </authorList>
    </citation>
    <scope>NUCLEOTIDE SEQUENCE [LARGE SCALE GENOMIC DNA]</scope>
    <source>
        <strain evidence="5">Lake Konstanz</strain>
    </source>
</reference>
<dbReference type="GO" id="GO:0005737">
    <property type="term" value="C:cytoplasm"/>
    <property type="evidence" value="ECO:0007669"/>
    <property type="project" value="TreeGrafter"/>
</dbReference>
<dbReference type="OrthoDB" id="194468at2759"/>
<keyword evidence="2" id="KW-0067">ATP-binding</keyword>
<dbReference type="Gene3D" id="3.30.70.1230">
    <property type="entry name" value="Nucleotide cyclase"/>
    <property type="match status" value="2"/>
</dbReference>
<dbReference type="VEuPathDB" id="TriTrypDB:BSAL_61075"/>
<evidence type="ECO:0000256" key="2">
    <source>
        <dbReference type="ARBA" id="ARBA00022840"/>
    </source>
</evidence>
<keyword evidence="5" id="KW-1185">Reference proteome</keyword>
<gene>
    <name evidence="4" type="ORF">BSAL_61075</name>
</gene>
<organism evidence="4 5">
    <name type="scientific">Bodo saltans</name>
    <name type="common">Flagellated protozoan</name>
    <dbReference type="NCBI Taxonomy" id="75058"/>
    <lineage>
        <taxon>Eukaryota</taxon>
        <taxon>Discoba</taxon>
        <taxon>Euglenozoa</taxon>
        <taxon>Kinetoplastea</taxon>
        <taxon>Metakinetoplastina</taxon>
        <taxon>Eubodonida</taxon>
        <taxon>Bodonidae</taxon>
        <taxon>Bodo</taxon>
    </lineage>
</organism>
<accession>A0A0S4IU11</accession>
<dbReference type="InterPro" id="IPR029787">
    <property type="entry name" value="Nucleotide_cyclase"/>
</dbReference>
<evidence type="ECO:0000256" key="1">
    <source>
        <dbReference type="ARBA" id="ARBA00022741"/>
    </source>
</evidence>
<dbReference type="GO" id="GO:0009190">
    <property type="term" value="P:cyclic nucleotide biosynthetic process"/>
    <property type="evidence" value="ECO:0007669"/>
    <property type="project" value="InterPro"/>
</dbReference>
<dbReference type="PANTHER" id="PTHR16305:SF28">
    <property type="entry name" value="GUANYLATE CYCLASE DOMAIN-CONTAINING PROTEIN"/>
    <property type="match status" value="1"/>
</dbReference>
<dbReference type="AlphaFoldDB" id="A0A0S4IU11"/>
<dbReference type="InterPro" id="IPR001054">
    <property type="entry name" value="A/G_cyclase"/>
</dbReference>
<dbReference type="GO" id="GO:0035556">
    <property type="term" value="P:intracellular signal transduction"/>
    <property type="evidence" value="ECO:0007669"/>
    <property type="project" value="InterPro"/>
</dbReference>
<dbReference type="CDD" id="cd07302">
    <property type="entry name" value="CHD"/>
    <property type="match status" value="1"/>
</dbReference>
<protein>
    <submittedName>
        <fullName evidence="4">Guanylate cyclase, putative</fullName>
    </submittedName>
</protein>
<dbReference type="GO" id="GO:0005524">
    <property type="term" value="F:ATP binding"/>
    <property type="evidence" value="ECO:0007669"/>
    <property type="project" value="UniProtKB-KW"/>
</dbReference>
<dbReference type="EMBL" id="CYKH01000289">
    <property type="protein sequence ID" value="CUF29174.1"/>
    <property type="molecule type" value="Genomic_DNA"/>
</dbReference>
<name>A0A0S4IU11_BODSA</name>
<proteinExistence type="predicted"/>
<dbReference type="PROSITE" id="PS50125">
    <property type="entry name" value="GUANYLATE_CYCLASE_2"/>
    <property type="match status" value="1"/>
</dbReference>